<gene>
    <name evidence="3" type="ORF">CLP_3473</name>
</gene>
<dbReference type="HOGENOM" id="CLU_026503_0_0_9"/>
<sequence length="559" mass="65181">MRILNKDISIEETKDNKKIMRISKNEKSIYIGSKYNMRKEIDNFLNDIKDIKNNSIFVIIGFATGEHLKKLREEYSKNSILVLEPNEVIKKYAESLKWVKLDKNIKIFNLNSSEIKKYINEFNVDNININVFANYSKIYSEELKIFLEELKTYCINLKGNRTTKILFERIWFETLMENIPYIVESIPANIYKNAYEGKPAIIVSAGPSLEKNIDNLNGYESEFLILTGARTLKGLLDRNIRPDIIAVLDPGEKMYKMVADYIKTEEIPLFFYEGTNADVVKNHKGTKILSRYSHSYSKFIEKVTQMPIIEGNGGGSVAHYMTLHALYMGCNPIIFIGQDLAYESEKKYSDFARIKGEVIEEIKNENDVYVTGINDTLVRSDIYLDAFRTGFENIINRFPNIDFINATEGGARIHGAIEMSLKDALKQYKQQIKKDFCPEYTVNIQENIKRELLNIKNECKLLKNLLKEIMRKIDSVEYENNEIMEMEQKANIYINNIKIFEILFYPVFYDVLSKKTNAFKIEENNIKYELEERIFIYKSIMGIIEYALPQVQRVLDILN</sequence>
<dbReference type="Pfam" id="PF01973">
    <property type="entry name" value="MptE-like"/>
    <property type="match status" value="1"/>
</dbReference>
<reference evidence="3 4" key="1">
    <citation type="submission" date="2009-08" db="EMBL/GenBank/DDBJ databases">
        <authorList>
            <person name="Shrivastava S."/>
            <person name="Brinkac L.B."/>
            <person name="Brown J.L."/>
            <person name="Bruce D.B."/>
            <person name="Detter C."/>
            <person name="Green L.D."/>
            <person name="Munk C.A."/>
            <person name="Rogers Y.C."/>
            <person name="Tapia R."/>
            <person name="Sims D.R."/>
            <person name="Smith L.A."/>
            <person name="Smith T.J."/>
            <person name="Sutton G."/>
            <person name="Brettin T."/>
        </authorList>
    </citation>
    <scope>NUCLEOTIDE SEQUENCE [LARGE SCALE GENOMIC DNA]</scope>
    <source>
        <strain evidence="4">E4 str. BoNT E BL5262</strain>
    </source>
</reference>
<dbReference type="PANTHER" id="PTHR41786:SF1">
    <property type="entry name" value="6-HYDROXYMETHYLPTERIN DIPHOSPHOKINASE MPTE-LIKE DOMAIN-CONTAINING PROTEIN"/>
    <property type="match status" value="1"/>
</dbReference>
<dbReference type="AlphaFoldDB" id="C4IDP3"/>
<evidence type="ECO:0000259" key="2">
    <source>
        <dbReference type="Pfam" id="PF01973"/>
    </source>
</evidence>
<feature type="domain" description="6-hydroxymethylpterin diphosphokinase MptE-like" evidence="2">
    <location>
        <begin position="174"/>
        <end position="344"/>
    </location>
</feature>
<comment type="caution">
    <text evidence="3">The sequence shown here is derived from an EMBL/GenBank/DDBJ whole genome shotgun (WGS) entry which is preliminary data.</text>
</comment>
<keyword evidence="1" id="KW-0175">Coiled coil</keyword>
<keyword evidence="4" id="KW-1185">Reference proteome</keyword>
<dbReference type="Proteomes" id="UP000003081">
    <property type="component" value="Unassembled WGS sequence"/>
</dbReference>
<feature type="coiled-coil region" evidence="1">
    <location>
        <begin position="445"/>
        <end position="479"/>
    </location>
</feature>
<accession>C4IDP3</accession>
<dbReference type="EMBL" id="ACOM01000004">
    <property type="protein sequence ID" value="EEP55270.1"/>
    <property type="molecule type" value="Genomic_DNA"/>
</dbReference>
<dbReference type="RefSeq" id="WP_003408818.1">
    <property type="nucleotide sequence ID" value="NZ_ACOM01000004.1"/>
</dbReference>
<evidence type="ECO:0000313" key="4">
    <source>
        <dbReference type="Proteomes" id="UP000003081"/>
    </source>
</evidence>
<dbReference type="PANTHER" id="PTHR41786">
    <property type="entry name" value="MOTILITY ACCESSORY FACTOR MAF"/>
    <property type="match status" value="1"/>
</dbReference>
<dbReference type="eggNOG" id="COG2604">
    <property type="taxonomic scope" value="Bacteria"/>
</dbReference>
<name>C4IDP3_CLOBU</name>
<protein>
    <recommendedName>
        <fullName evidence="2">6-hydroxymethylpterin diphosphokinase MptE-like domain-containing protein</fullName>
    </recommendedName>
</protein>
<proteinExistence type="predicted"/>
<evidence type="ECO:0000256" key="1">
    <source>
        <dbReference type="SAM" id="Coils"/>
    </source>
</evidence>
<organism evidence="3 4">
    <name type="scientific">Clostridium butyricum E4 str. BoNT E BL5262</name>
    <dbReference type="NCBI Taxonomy" id="632245"/>
    <lineage>
        <taxon>Bacteria</taxon>
        <taxon>Bacillati</taxon>
        <taxon>Bacillota</taxon>
        <taxon>Clostridia</taxon>
        <taxon>Eubacteriales</taxon>
        <taxon>Clostridiaceae</taxon>
        <taxon>Clostridium</taxon>
    </lineage>
</organism>
<evidence type="ECO:0000313" key="3">
    <source>
        <dbReference type="EMBL" id="EEP55270.1"/>
    </source>
</evidence>
<dbReference type="InterPro" id="IPR002826">
    <property type="entry name" value="MptE-like"/>
</dbReference>